<protein>
    <submittedName>
        <fullName evidence="1">Uncharacterized protein</fullName>
    </submittedName>
</protein>
<keyword evidence="2" id="KW-1185">Reference proteome</keyword>
<dbReference type="EMBL" id="ONZP01000755">
    <property type="protein sequence ID" value="SPJ90392.1"/>
    <property type="molecule type" value="Genomic_DNA"/>
</dbReference>
<evidence type="ECO:0000313" key="2">
    <source>
        <dbReference type="Proteomes" id="UP001187734"/>
    </source>
</evidence>
<accession>A0AAE8MNK1</accession>
<reference evidence="1" key="1">
    <citation type="submission" date="2018-03" db="EMBL/GenBank/DDBJ databases">
        <authorList>
            <person name="Guldener U."/>
        </authorList>
    </citation>
    <scope>NUCLEOTIDE SEQUENCE</scope>
</reference>
<sequence length="40" mass="4157">MQELPAEHIAAGMARTADPHIDHLADGNTTAGLPGVLHRA</sequence>
<name>A0AAE8MNK1_9HYPO</name>
<evidence type="ECO:0000313" key="1">
    <source>
        <dbReference type="EMBL" id="SPJ90392.1"/>
    </source>
</evidence>
<comment type="caution">
    <text evidence="1">The sequence shown here is derived from an EMBL/GenBank/DDBJ whole genome shotgun (WGS) entry which is preliminary data.</text>
</comment>
<dbReference type="Proteomes" id="UP001187734">
    <property type="component" value="Unassembled WGS sequence"/>
</dbReference>
<dbReference type="AlphaFoldDB" id="A0AAE8MNK1"/>
<organism evidence="1 2">
    <name type="scientific">Fusarium torulosum</name>
    <dbReference type="NCBI Taxonomy" id="33205"/>
    <lineage>
        <taxon>Eukaryota</taxon>
        <taxon>Fungi</taxon>
        <taxon>Dikarya</taxon>
        <taxon>Ascomycota</taxon>
        <taxon>Pezizomycotina</taxon>
        <taxon>Sordariomycetes</taxon>
        <taxon>Hypocreomycetidae</taxon>
        <taxon>Hypocreales</taxon>
        <taxon>Nectriaceae</taxon>
        <taxon>Fusarium</taxon>
    </lineage>
</organism>
<gene>
    <name evidence="1" type="ORF">FTOL_13273</name>
</gene>
<proteinExistence type="predicted"/>